<comment type="caution">
    <text evidence="2">The sequence shown here is derived from an EMBL/GenBank/DDBJ whole genome shotgun (WGS) entry which is preliminary data.</text>
</comment>
<organism evidence="2 3">
    <name type="scientific">Protopolystoma xenopodis</name>
    <dbReference type="NCBI Taxonomy" id="117903"/>
    <lineage>
        <taxon>Eukaryota</taxon>
        <taxon>Metazoa</taxon>
        <taxon>Spiralia</taxon>
        <taxon>Lophotrochozoa</taxon>
        <taxon>Platyhelminthes</taxon>
        <taxon>Monogenea</taxon>
        <taxon>Polyopisthocotylea</taxon>
        <taxon>Polystomatidea</taxon>
        <taxon>Polystomatidae</taxon>
        <taxon>Protopolystoma</taxon>
    </lineage>
</organism>
<evidence type="ECO:0000313" key="2">
    <source>
        <dbReference type="EMBL" id="VEL32009.1"/>
    </source>
</evidence>
<dbReference type="EMBL" id="CAAALY010129190">
    <property type="protein sequence ID" value="VEL32009.1"/>
    <property type="molecule type" value="Genomic_DNA"/>
</dbReference>
<evidence type="ECO:0000313" key="3">
    <source>
        <dbReference type="Proteomes" id="UP000784294"/>
    </source>
</evidence>
<reference evidence="2" key="1">
    <citation type="submission" date="2018-11" db="EMBL/GenBank/DDBJ databases">
        <authorList>
            <consortium name="Pathogen Informatics"/>
        </authorList>
    </citation>
    <scope>NUCLEOTIDE SEQUENCE</scope>
</reference>
<proteinExistence type="predicted"/>
<feature type="region of interest" description="Disordered" evidence="1">
    <location>
        <begin position="90"/>
        <end position="110"/>
    </location>
</feature>
<protein>
    <submittedName>
        <fullName evidence="2">Uncharacterized protein</fullName>
    </submittedName>
</protein>
<evidence type="ECO:0000256" key="1">
    <source>
        <dbReference type="SAM" id="MobiDB-lite"/>
    </source>
</evidence>
<accession>A0A3S5B2W2</accession>
<gene>
    <name evidence="2" type="ORF">PXEA_LOCUS25449</name>
</gene>
<name>A0A3S5B2W2_9PLAT</name>
<sequence>MAGTRLLLREDCVTLSDKQFGKVSDGDTLRDDVEGYDIALLADNFRPTWSSSLPATGGIEAQDCSSCSDTVLCRTESDRLHFRRDRLAVRTSESDRLQEDEDEEESRSMTKPFMLLETAMCDLGKKLAVNFSSKVIDNKSE</sequence>
<dbReference type="AlphaFoldDB" id="A0A3S5B2W2"/>
<keyword evidence="3" id="KW-1185">Reference proteome</keyword>
<dbReference type="Proteomes" id="UP000784294">
    <property type="component" value="Unassembled WGS sequence"/>
</dbReference>